<sequence>SLQKIEKNRKNESAATNEVLYRTFVTNDNDKKRSPSPLLSLMPTNLTRDSIDLSIPDYPRLTTGNKFWHRKRAGRD</sequence>
<proteinExistence type="predicted"/>
<gene>
    <name evidence="1" type="ORF">NOO_LOCUS5114</name>
</gene>
<evidence type="ECO:0000313" key="1">
    <source>
        <dbReference type="EMBL" id="VDK76058.1"/>
    </source>
</evidence>
<evidence type="ECO:0000313" key="2">
    <source>
        <dbReference type="Proteomes" id="UP000271087"/>
    </source>
</evidence>
<keyword evidence="2" id="KW-1185">Reference proteome</keyword>
<organism evidence="3">
    <name type="scientific">Onchocerca ochengi</name>
    <name type="common">Filarial nematode worm</name>
    <dbReference type="NCBI Taxonomy" id="42157"/>
    <lineage>
        <taxon>Eukaryota</taxon>
        <taxon>Metazoa</taxon>
        <taxon>Ecdysozoa</taxon>
        <taxon>Nematoda</taxon>
        <taxon>Chromadorea</taxon>
        <taxon>Rhabditida</taxon>
        <taxon>Spirurina</taxon>
        <taxon>Spiruromorpha</taxon>
        <taxon>Filarioidea</taxon>
        <taxon>Onchocercidae</taxon>
        <taxon>Onchocerca</taxon>
    </lineage>
</organism>
<dbReference type="AlphaFoldDB" id="A0A182EAN6"/>
<reference evidence="3" key="1">
    <citation type="submission" date="2016-06" db="UniProtKB">
        <authorList>
            <consortium name="WormBaseParasite"/>
        </authorList>
    </citation>
    <scope>IDENTIFICATION</scope>
</reference>
<name>A0A182EAN6_ONCOC</name>
<protein>
    <submittedName>
        <fullName evidence="3">Ovule protein</fullName>
    </submittedName>
</protein>
<dbReference type="STRING" id="42157.A0A182EAN6"/>
<evidence type="ECO:0000313" key="3">
    <source>
        <dbReference type="WBParaSite" id="nOo.2.0.1.t05114-RA"/>
    </source>
</evidence>
<dbReference type="EMBL" id="UYRW01001291">
    <property type="protein sequence ID" value="VDK76058.1"/>
    <property type="molecule type" value="Genomic_DNA"/>
</dbReference>
<reference evidence="1 2" key="2">
    <citation type="submission" date="2018-08" db="EMBL/GenBank/DDBJ databases">
        <authorList>
            <person name="Laetsch R D."/>
            <person name="Stevens L."/>
            <person name="Kumar S."/>
            <person name="Blaxter L. M."/>
        </authorList>
    </citation>
    <scope>NUCLEOTIDE SEQUENCE [LARGE SCALE GENOMIC DNA]</scope>
</reference>
<dbReference type="WBParaSite" id="nOo.2.0.1.t05114-RA">
    <property type="protein sequence ID" value="nOo.2.0.1.t05114-RA"/>
    <property type="gene ID" value="nOo.2.0.1.g05114"/>
</dbReference>
<dbReference type="Proteomes" id="UP000271087">
    <property type="component" value="Unassembled WGS sequence"/>
</dbReference>
<accession>A0A182EAN6</accession>